<gene>
    <name evidence="1" type="ORF">F966_01551</name>
</gene>
<proteinExistence type="predicted"/>
<dbReference type="eggNOG" id="ENOG5033ZEN">
    <property type="taxonomic scope" value="Bacteria"/>
</dbReference>
<accession>N8WE42</accession>
<reference evidence="1 2" key="1">
    <citation type="submission" date="2013-02" db="EMBL/GenBank/DDBJ databases">
        <title>The Genome Sequence of Acinetobacter sp. CIP 56.2.</title>
        <authorList>
            <consortium name="The Broad Institute Genome Sequencing Platform"/>
            <consortium name="The Broad Institute Genome Sequencing Center for Infectious Disease"/>
            <person name="Cerqueira G."/>
            <person name="Feldgarden M."/>
            <person name="Courvalin P."/>
            <person name="Perichon B."/>
            <person name="Grillot-Courvalin C."/>
            <person name="Clermont D."/>
            <person name="Rocha E."/>
            <person name="Yoon E.-J."/>
            <person name="Nemec A."/>
            <person name="Walker B."/>
            <person name="Young S.K."/>
            <person name="Zeng Q."/>
            <person name="Gargeya S."/>
            <person name="Fitzgerald M."/>
            <person name="Haas B."/>
            <person name="Abouelleil A."/>
            <person name="Alvarado L."/>
            <person name="Arachchi H.M."/>
            <person name="Berlin A.M."/>
            <person name="Chapman S.B."/>
            <person name="Dewar J."/>
            <person name="Goldberg J."/>
            <person name="Griggs A."/>
            <person name="Gujja S."/>
            <person name="Hansen M."/>
            <person name="Howarth C."/>
            <person name="Imamovic A."/>
            <person name="Larimer J."/>
            <person name="McCowan C."/>
            <person name="Murphy C."/>
            <person name="Neiman D."/>
            <person name="Pearson M."/>
            <person name="Priest M."/>
            <person name="Roberts A."/>
            <person name="Saif S."/>
            <person name="Shea T."/>
            <person name="Sisk P."/>
            <person name="Sykes S."/>
            <person name="Wortman J."/>
            <person name="Nusbaum C."/>
            <person name="Birren B."/>
        </authorList>
    </citation>
    <scope>NUCLEOTIDE SEQUENCE [LARGE SCALE GENOMIC DNA]</scope>
    <source>
        <strain evidence="1 2">CIP 56.2</strain>
    </source>
</reference>
<dbReference type="AlphaFoldDB" id="N8WE42"/>
<evidence type="ECO:0000313" key="2">
    <source>
        <dbReference type="Proteomes" id="UP000013209"/>
    </source>
</evidence>
<dbReference type="PATRIC" id="fig|1144672.3.peg.1483"/>
<protein>
    <submittedName>
        <fullName evidence="1">Uncharacterized protein</fullName>
    </submittedName>
</protein>
<evidence type="ECO:0000313" key="1">
    <source>
        <dbReference type="EMBL" id="ENV10372.1"/>
    </source>
</evidence>
<organism evidence="1 2">
    <name type="scientific">Acinetobacter higginsii</name>
    <dbReference type="NCBI Taxonomy" id="70347"/>
    <lineage>
        <taxon>Bacteria</taxon>
        <taxon>Pseudomonadati</taxon>
        <taxon>Pseudomonadota</taxon>
        <taxon>Gammaproteobacteria</taxon>
        <taxon>Moraxellales</taxon>
        <taxon>Moraxellaceae</taxon>
        <taxon>Acinetobacter</taxon>
    </lineage>
</organism>
<name>N8WE42_9GAMM</name>
<dbReference type="RefSeq" id="WP_004804038.1">
    <property type="nucleotide sequence ID" value="NZ_KB849440.1"/>
</dbReference>
<dbReference type="EMBL" id="APPH01000006">
    <property type="protein sequence ID" value="ENV10372.1"/>
    <property type="molecule type" value="Genomic_DNA"/>
</dbReference>
<dbReference type="Proteomes" id="UP000013209">
    <property type="component" value="Unassembled WGS sequence"/>
</dbReference>
<comment type="caution">
    <text evidence="1">The sequence shown here is derived from an EMBL/GenBank/DDBJ whole genome shotgun (WGS) entry which is preliminary data.</text>
</comment>
<sequence>MELKNYIDLIKCNPKYKSKDFKGNFPNPSSIKDKPHQHLNIIVEQAERVIAAIDDPSLYMDHIGILPTSVDVNSIAKIFASDIKQFATENPDLKLIGNNLYLAQNQLPSYTLFRLSRSRLLPDTYDNYIEFLGQKNVFSLYSVPFIVRLAIESKLKGMVGFKSSEIRLSDGQIKISNEFPALKIINFLISSDLIESPMSFKELKKIYNWSCGFVHTGKKEYIWLSLKAVSSLNVLFSKDYNQYYGRRISYLKSGVTLAQLQSAINSSPSFSKPSENKVVEEAIMLELSEDEFDETSGFGDKRKAQNI</sequence>
<dbReference type="HOGENOM" id="CLU_933349_0_0_6"/>